<dbReference type="Proteomes" id="UP000595814">
    <property type="component" value="Chromosome"/>
</dbReference>
<protein>
    <submittedName>
        <fullName evidence="1">Uncharacterized protein</fullName>
    </submittedName>
</protein>
<keyword evidence="2" id="KW-1185">Reference proteome</keyword>
<reference evidence="1 2" key="1">
    <citation type="journal article" date="2022" name="Int. J. Syst. Evol. Microbiol.">
        <title>Miniphocaeibacter halophilus sp. nov., an ammonium-tolerant acetate-producing bacterium isolated from a biogas system.</title>
        <authorList>
            <person name="Schnurer A."/>
            <person name="Singh A."/>
            <person name="Bi S."/>
            <person name="Qiao W."/>
            <person name="Westerholm M."/>
        </authorList>
    </citation>
    <scope>NUCLEOTIDE SEQUENCE [LARGE SCALE GENOMIC DNA]</scope>
    <source>
        <strain evidence="1 2">AMB_01</strain>
    </source>
</reference>
<dbReference type="EMBL" id="CP066744">
    <property type="protein sequence ID" value="QQK08771.1"/>
    <property type="molecule type" value="Genomic_DNA"/>
</dbReference>
<name>A0AC61N222_9FIRM</name>
<accession>A0AC61N222</accession>
<proteinExistence type="predicted"/>
<organism evidence="1 2">
    <name type="scientific">Miniphocaeibacter halophilus</name>
    <dbReference type="NCBI Taxonomy" id="2931922"/>
    <lineage>
        <taxon>Bacteria</taxon>
        <taxon>Bacillati</taxon>
        <taxon>Bacillota</taxon>
        <taxon>Tissierellia</taxon>
        <taxon>Tissierellales</taxon>
        <taxon>Peptoniphilaceae</taxon>
        <taxon>Miniphocaeibacter</taxon>
    </lineage>
</organism>
<gene>
    <name evidence="1" type="ORF">JFY71_04360</name>
</gene>
<sequence length="741" mass="84445">MNNENKGFFNKLRYTGWGRILTFIIIILISAAVGFAILESNTSLSEKDITKKYIENDFLIDLNRKLNSHDVSIENLVNYKIDFKYENEEEEVLARAFHDKNLEDIEEDKGNLIFLRGKFIKDAGLELENNNIEDENIKNQTEEMLNVYFSEAKQNKEVAETINSSDEDYLDKVSKASSFTPADEEDARYVKGDYGSFEPSTMESGEIYDEDGEKLIANIEDGAGYYYPTGDVIIYNYDKSPVQEAEFIVSVKEADVISNPFIIYNIERLVLLGFLPAIALAALLVLIFNALSDYEKMKNIKYIRFMDRWYLDISIISCFAIFTMIILILQGVFNEFYISGILMTNFIAKIVALSLASIMGLMLFSYGLFVIKVLYNNGIIYSIKNKTLVAWAIRKIVGLAKRIEMFIKSQIKDVGTIGLLGTALVTLILAMIVIFFSALRGNMNAWFFFGLIALVGTFLLIKSFVKNIKNINDKSSEIAKGNYDVKVDETMPYFKNIAHNFNTIGDNLTTAVEEQVKAERMRTELITNVSHDLKTPLTSIINYSKILIDEEASPEEKQEYAKVVYEKSLKLKTLIEDLFQISKATTNNIEFEKEKLDFSALTLQGIGEWKDYFEEKNLTIVFNKPDYPIVLELDGNKTYRVLDNIMSNIYKYAQENTRVYMDLRESLESVELTIKNISAYELNISADELMERFTRGDKSRTTDGSGLGLSIASSLVEGQGGRFNIEIDGDLFKVIVEFPKE</sequence>
<evidence type="ECO:0000313" key="1">
    <source>
        <dbReference type="EMBL" id="QQK08771.1"/>
    </source>
</evidence>
<evidence type="ECO:0000313" key="2">
    <source>
        <dbReference type="Proteomes" id="UP000595814"/>
    </source>
</evidence>